<gene>
    <name evidence="2" type="ORF">F0L46_13740</name>
</gene>
<dbReference type="Gene3D" id="2.40.10.220">
    <property type="entry name" value="predicted glycosyltransferase like domains"/>
    <property type="match status" value="1"/>
</dbReference>
<dbReference type="SUPFAM" id="SSF141371">
    <property type="entry name" value="PilZ domain-like"/>
    <property type="match status" value="1"/>
</dbReference>
<evidence type="ECO:0000313" key="2">
    <source>
        <dbReference type="EMBL" id="KAA2236689.1"/>
    </source>
</evidence>
<reference evidence="2 3" key="2">
    <citation type="submission" date="2019-09" db="EMBL/GenBank/DDBJ databases">
        <authorList>
            <person name="Jin C."/>
        </authorList>
    </citation>
    <scope>NUCLEOTIDE SEQUENCE [LARGE SCALE GENOMIC DNA]</scope>
    <source>
        <strain evidence="2 3">BN140002</strain>
    </source>
</reference>
<organism evidence="2 3">
    <name type="scientific">Salinarimonas soli</name>
    <dbReference type="NCBI Taxonomy" id="1638099"/>
    <lineage>
        <taxon>Bacteria</taxon>
        <taxon>Pseudomonadati</taxon>
        <taxon>Pseudomonadota</taxon>
        <taxon>Alphaproteobacteria</taxon>
        <taxon>Hyphomicrobiales</taxon>
        <taxon>Salinarimonadaceae</taxon>
        <taxon>Salinarimonas</taxon>
    </lineage>
</organism>
<dbReference type="GO" id="GO:0035438">
    <property type="term" value="F:cyclic-di-GMP binding"/>
    <property type="evidence" value="ECO:0007669"/>
    <property type="project" value="InterPro"/>
</dbReference>
<reference evidence="2 3" key="1">
    <citation type="submission" date="2019-09" db="EMBL/GenBank/DDBJ databases">
        <title>Salinarimonas rosea gen. nov., sp. nov., a new member of the a-2 subgroup of the Proteobacteria.</title>
        <authorList>
            <person name="Liu J."/>
        </authorList>
    </citation>
    <scope>NUCLEOTIDE SEQUENCE [LARGE SCALE GENOMIC DNA]</scope>
    <source>
        <strain evidence="2 3">BN140002</strain>
    </source>
</reference>
<dbReference type="Pfam" id="PF07238">
    <property type="entry name" value="PilZ"/>
    <property type="match status" value="1"/>
</dbReference>
<comment type="caution">
    <text evidence="2">The sequence shown here is derived from an EMBL/GenBank/DDBJ whole genome shotgun (WGS) entry which is preliminary data.</text>
</comment>
<sequence>MGRDDMLFETDNRRESARKRLGAPALVRLGHRILRCSVKDISRTGAMLLFDEEVELPPDFTMSFGERPGTPRFCTVMWQNGRSAGVSFRR</sequence>
<dbReference type="AlphaFoldDB" id="A0A5B2VEA2"/>
<feature type="domain" description="PilZ" evidence="1">
    <location>
        <begin position="12"/>
        <end position="88"/>
    </location>
</feature>
<dbReference type="OrthoDB" id="8479831at2"/>
<protein>
    <submittedName>
        <fullName evidence="2">PilZ domain-containing protein</fullName>
    </submittedName>
</protein>
<dbReference type="InterPro" id="IPR009875">
    <property type="entry name" value="PilZ_domain"/>
</dbReference>
<accession>A0A5B2VEA2</accession>
<proteinExistence type="predicted"/>
<evidence type="ECO:0000313" key="3">
    <source>
        <dbReference type="Proteomes" id="UP000323142"/>
    </source>
</evidence>
<name>A0A5B2VEA2_9HYPH</name>
<keyword evidence="3" id="KW-1185">Reference proteome</keyword>
<evidence type="ECO:0000259" key="1">
    <source>
        <dbReference type="Pfam" id="PF07238"/>
    </source>
</evidence>
<dbReference type="EMBL" id="VUOA01000024">
    <property type="protein sequence ID" value="KAA2236689.1"/>
    <property type="molecule type" value="Genomic_DNA"/>
</dbReference>
<dbReference type="Proteomes" id="UP000323142">
    <property type="component" value="Unassembled WGS sequence"/>
</dbReference>